<feature type="chain" id="PRO_5009449469" evidence="1">
    <location>
        <begin position="30"/>
        <end position="156"/>
    </location>
</feature>
<sequence length="156" mass="17943">MFKKTTRIILYTVSVIALFLVMTSGVAHASATKNGMPKALVDTYWVTQEPRKIRTALNYYHGTKDTFSLFNHDGKKIGANHIVYMKFHTGYILVGDYETNIRKNVWWFVRPNKANLQIHVGYDIVTKGHTPKGLPKDYVSSIAKKISKDRFLQDYK</sequence>
<gene>
    <name evidence="2" type="ORF">LASUN_19110</name>
</gene>
<comment type="caution">
    <text evidence="2">The sequence shown here is derived from an EMBL/GenBank/DDBJ whole genome shotgun (WGS) entry which is preliminary data.</text>
</comment>
<evidence type="ECO:0000313" key="3">
    <source>
        <dbReference type="Proteomes" id="UP000177010"/>
    </source>
</evidence>
<dbReference type="AlphaFoldDB" id="A0A1E7XBH1"/>
<organism evidence="2 3">
    <name type="scientific">Lentilactobacillus sunkii</name>
    <dbReference type="NCBI Taxonomy" id="481719"/>
    <lineage>
        <taxon>Bacteria</taxon>
        <taxon>Bacillati</taxon>
        <taxon>Bacillota</taxon>
        <taxon>Bacilli</taxon>
        <taxon>Lactobacillales</taxon>
        <taxon>Lactobacillaceae</taxon>
        <taxon>Lentilactobacillus</taxon>
    </lineage>
</organism>
<evidence type="ECO:0000313" key="2">
    <source>
        <dbReference type="EMBL" id="OFA10302.1"/>
    </source>
</evidence>
<feature type="signal peptide" evidence="1">
    <location>
        <begin position="1"/>
        <end position="29"/>
    </location>
</feature>
<dbReference type="RefSeq" id="WP_070368243.1">
    <property type="nucleotide sequence ID" value="NZ_JAZHVW010000005.1"/>
</dbReference>
<accession>A0A1E7XBH1</accession>
<evidence type="ECO:0000256" key="1">
    <source>
        <dbReference type="SAM" id="SignalP"/>
    </source>
</evidence>
<name>A0A1E7XBH1_9LACO</name>
<reference evidence="2 3" key="1">
    <citation type="submission" date="2016-09" db="EMBL/GenBank/DDBJ databases">
        <title>Genome Sequence of Lactobacillus sunkii Strain CG01.</title>
        <authorList>
            <person name="Poehlein A."/>
            <person name="Gabris C."/>
            <person name="Bengelsdorf F.R."/>
            <person name="Duerre P."/>
            <person name="Daniel R."/>
        </authorList>
    </citation>
    <scope>NUCLEOTIDE SEQUENCE [LARGE SCALE GENOMIC DNA]</scope>
    <source>
        <strain evidence="2 3">CG_D</strain>
    </source>
</reference>
<keyword evidence="1" id="KW-0732">Signal</keyword>
<protein>
    <submittedName>
        <fullName evidence="2">Uncharacterized protein</fullName>
    </submittedName>
</protein>
<proteinExistence type="predicted"/>
<dbReference type="Proteomes" id="UP000177010">
    <property type="component" value="Unassembled WGS sequence"/>
</dbReference>
<dbReference type="EMBL" id="MIQE01000020">
    <property type="protein sequence ID" value="OFA10302.1"/>
    <property type="molecule type" value="Genomic_DNA"/>
</dbReference>